<feature type="domain" description="DUF5979" evidence="8">
    <location>
        <begin position="992"/>
        <end position="1089"/>
    </location>
</feature>
<proteinExistence type="predicted"/>
<keyword evidence="3 6" id="KW-0732">Signal</keyword>
<sequence length="1367" mass="140044">MNITSLTTISPSRWAAALLSLALATGFVAATAAPVSAATGSVDSPSITVASDGDKTVSPVLDNDLHNGIVGTNDSVCFTWAVSSAGLTDGTFAQALPAGWAWTEASLVTLVSDSDLYTSSYAITGDVATGQTLTATITIPPGSTILQLGPLCAVPTSNATVGNYTPTLVVTDGVGETTVTADPIEVVGTPKMDVSKFLYRSQGNAQHDFGSGQELGSYIDFRIVIQQPLGAPSYGSLATDFPDPFTINDDFTLSLPLSAPHIELIEATNGTPTLSGTDIVVTGATGVGDVPWGVTVRMWFRASELPAPTDEPAFVSVDNTASVDEGFTDEDPSNNTGTGSLQEPIVGGINATTGKEIYVALDADNPVLGVDPSGSAAHANVTSGIVSPGAVIFSRSYLQLTTRLTGEVVPATNAINYDFWDPTQQQLHGTDGDIYVGGAGGPELPASEVEITYTTQDGTSVDPATLTWFSRSDPAFDVTTVRGIRIRYIGDGTSHQYTQPWYVASVPFDVVELPNRTVPDTAKFYADEAENPPFWTRFVTTSTNVLSLAKSVDKPAIASGSSLTYTMNPAVNTPLGGQPSEVTGLIVTDTLPTSIVSVDVSGVDPDWSVSQTPGDPGPDGIPGTSDDVSGIVLVFSYLPGGGAVTTGQSLAPIVFSATSSALRPASGTIINSAVIFANETAQAEIARTATAVTTVGQADVLGKSKVADDPQIEVRDPQVSWTNSWFNFQSEAQGLTHFVDVLPYNGDGRGTSFTGTATLASATILGADAASYTLEYTTDAPGSIGAAPATGTTWLPAPAGGDFSGISGVTALRASVPVFLNGEAGLGGMRVVLDVVGQSDGDIYANTLTGRVNIDLADPVAGNPFPEGNPVIVEVVASDISGTVWSDENGNGADDGEPGIPGVTVSLLNADGTPVLAADGTTPVTTVTDANGYYVFEDYHSGQYRVVVQPPTGGTNTYDLDGTLDSDSGDVELGVDTVLTDVDFGYQFFGGLVINKVIAGPGGEAFGAGPFVFEVVCTFDGEIVLTDTVTLTPAEGAAAVTSEIIDGLPAGASCTVTETDNGGADATPAPVIVEIGATSTVTAELTNHFSQGIVEVTKVLEGDAAESDAVADLEFEVLVTCQIETTNDGGETIIGTLYSGTATLRGGETVPVVDADGDPVLLPLGAHCFGEETETRGADSAVVDYTSFDDAAIVGSSDTEQTLTITATNTFDFVDITVRKIVKGAGLPGPFTFELDCTREGDPYPLAADDAAFTLSHGQSRTIQVLAGTVCAVTETNVPSGVIVTTVDTDDTTTGGTTDGVVIANPQGHTITVTNTYPVVSGTGGNGLAFTGSSLIVGPLVIGGIVMVVGTALVLLALRGRRARDAQ</sequence>
<evidence type="ECO:0000256" key="3">
    <source>
        <dbReference type="ARBA" id="ARBA00022729"/>
    </source>
</evidence>
<evidence type="ECO:0000256" key="1">
    <source>
        <dbReference type="ARBA" id="ARBA00004613"/>
    </source>
</evidence>
<dbReference type="Pfam" id="PF19407">
    <property type="entry name" value="DUF5979"/>
    <property type="match status" value="3"/>
</dbReference>
<evidence type="ECO:0000313" key="9">
    <source>
        <dbReference type="EMBL" id="MDH6182062.1"/>
    </source>
</evidence>
<evidence type="ECO:0000313" key="10">
    <source>
        <dbReference type="Proteomes" id="UP001160142"/>
    </source>
</evidence>
<dbReference type="RefSeq" id="WP_322134352.1">
    <property type="nucleotide sequence ID" value="NZ_CP085036.1"/>
</dbReference>
<feature type="transmembrane region" description="Helical" evidence="5">
    <location>
        <begin position="1336"/>
        <end position="1358"/>
    </location>
</feature>
<evidence type="ECO:0000259" key="8">
    <source>
        <dbReference type="Pfam" id="PF19407"/>
    </source>
</evidence>
<feature type="domain" description="SD-repeat containing protein B" evidence="7">
    <location>
        <begin position="881"/>
        <end position="970"/>
    </location>
</feature>
<feature type="domain" description="DUF5979" evidence="8">
    <location>
        <begin position="1216"/>
        <end position="1317"/>
    </location>
</feature>
<evidence type="ECO:0000259" key="7">
    <source>
        <dbReference type="Pfam" id="PF17210"/>
    </source>
</evidence>
<keyword evidence="5" id="KW-1133">Transmembrane helix</keyword>
<feature type="region of interest" description="Disordered" evidence="4">
    <location>
        <begin position="325"/>
        <end position="346"/>
    </location>
</feature>
<dbReference type="InterPro" id="IPR046022">
    <property type="entry name" value="DUF5979"/>
</dbReference>
<gene>
    <name evidence="9" type="ORF">M2152_002244</name>
</gene>
<feature type="domain" description="DUF5979" evidence="8">
    <location>
        <begin position="1094"/>
        <end position="1212"/>
    </location>
</feature>
<keyword evidence="10" id="KW-1185">Reference proteome</keyword>
<evidence type="ECO:0008006" key="11">
    <source>
        <dbReference type="Google" id="ProtNLM"/>
    </source>
</evidence>
<organism evidence="9 10">
    <name type="scientific">Antiquaquibacter oligotrophicus</name>
    <dbReference type="NCBI Taxonomy" id="2880260"/>
    <lineage>
        <taxon>Bacteria</taxon>
        <taxon>Bacillati</taxon>
        <taxon>Actinomycetota</taxon>
        <taxon>Actinomycetes</taxon>
        <taxon>Micrococcales</taxon>
        <taxon>Microbacteriaceae</taxon>
        <taxon>Antiquaquibacter</taxon>
    </lineage>
</organism>
<comment type="caution">
    <text evidence="9">The sequence shown here is derived from an EMBL/GenBank/DDBJ whole genome shotgun (WGS) entry which is preliminary data.</text>
</comment>
<comment type="subcellular location">
    <subcellularLocation>
        <location evidence="1">Secreted</location>
    </subcellularLocation>
</comment>
<evidence type="ECO:0000256" key="4">
    <source>
        <dbReference type="SAM" id="MobiDB-lite"/>
    </source>
</evidence>
<dbReference type="Pfam" id="PF17210">
    <property type="entry name" value="SdrD_B"/>
    <property type="match status" value="1"/>
</dbReference>
<feature type="signal peptide" evidence="6">
    <location>
        <begin position="1"/>
        <end position="32"/>
    </location>
</feature>
<evidence type="ECO:0000256" key="2">
    <source>
        <dbReference type="ARBA" id="ARBA00022525"/>
    </source>
</evidence>
<evidence type="ECO:0000256" key="5">
    <source>
        <dbReference type="SAM" id="Phobius"/>
    </source>
</evidence>
<name>A0ABT6KPZ6_9MICO</name>
<reference evidence="9 10" key="1">
    <citation type="submission" date="2023-04" db="EMBL/GenBank/DDBJ databases">
        <title>Genome Encyclopedia of Bacteria and Archaea VI: Functional Genomics of Type Strains.</title>
        <authorList>
            <person name="Whitman W."/>
        </authorList>
    </citation>
    <scope>NUCLEOTIDE SEQUENCE [LARGE SCALE GENOMIC DNA]</scope>
    <source>
        <strain evidence="9 10">SG_E_30_P1</strain>
    </source>
</reference>
<protein>
    <recommendedName>
        <fullName evidence="11">SdrD B-like protein</fullName>
    </recommendedName>
</protein>
<dbReference type="InterPro" id="IPR033764">
    <property type="entry name" value="Sdr_B"/>
</dbReference>
<keyword evidence="2" id="KW-0964">Secreted</keyword>
<accession>A0ABT6KPZ6</accession>
<dbReference type="Gene3D" id="2.60.40.1140">
    <property type="entry name" value="Collagen-binding surface protein Cna, B-type domain"/>
    <property type="match status" value="1"/>
</dbReference>
<dbReference type="SUPFAM" id="SSF117074">
    <property type="entry name" value="Hypothetical protein PA1324"/>
    <property type="match status" value="1"/>
</dbReference>
<dbReference type="Gene3D" id="2.60.40.10">
    <property type="entry name" value="Immunoglobulins"/>
    <property type="match status" value="1"/>
</dbReference>
<keyword evidence="5" id="KW-0812">Transmembrane</keyword>
<keyword evidence="5" id="KW-0472">Membrane</keyword>
<evidence type="ECO:0000256" key="6">
    <source>
        <dbReference type="SAM" id="SignalP"/>
    </source>
</evidence>
<dbReference type="Proteomes" id="UP001160142">
    <property type="component" value="Unassembled WGS sequence"/>
</dbReference>
<feature type="chain" id="PRO_5045918280" description="SdrD B-like protein" evidence="6">
    <location>
        <begin position="33"/>
        <end position="1367"/>
    </location>
</feature>
<dbReference type="InterPro" id="IPR013783">
    <property type="entry name" value="Ig-like_fold"/>
</dbReference>
<dbReference type="EMBL" id="JARXVQ010000001">
    <property type="protein sequence ID" value="MDH6182062.1"/>
    <property type="molecule type" value="Genomic_DNA"/>
</dbReference>